<dbReference type="EMBL" id="JAIZAY010000005">
    <property type="protein sequence ID" value="KAJ8042357.1"/>
    <property type="molecule type" value="Genomic_DNA"/>
</dbReference>
<sequence>MIGCTNCLHSIIERLSIEQPIVVMAKQARKLSTEQNVSKVTNFHSFVDENAHDDSQKVAKLYDDWATYDQDVKKVAYKGPTIGGDMISKHCADKNVTILDVGSGTGMVGEELHSRGYTNITAIDISQKSLDIARQKGAYSRVVLTDAVKEQMPFEANEFDVLVCVGCFIPGHLNQKCFPDWIRVTKSGGLIVLVMRESFLREGEFGNGQFDRAVQDLIDSKKWEKVYTRIYPEYFDDYDGVVFVYRVL</sequence>
<evidence type="ECO:0000313" key="5">
    <source>
        <dbReference type="EMBL" id="KAJ8042357.1"/>
    </source>
</evidence>
<evidence type="ECO:0000259" key="4">
    <source>
        <dbReference type="Pfam" id="PF13649"/>
    </source>
</evidence>
<dbReference type="AlphaFoldDB" id="A0A9Q1HAU1"/>
<evidence type="ECO:0000256" key="2">
    <source>
        <dbReference type="ARBA" id="ARBA00022679"/>
    </source>
</evidence>
<proteinExistence type="predicted"/>
<keyword evidence="2" id="KW-0808">Transferase</keyword>
<dbReference type="PANTHER" id="PTHR43464">
    <property type="entry name" value="METHYLTRANSFERASE"/>
    <property type="match status" value="1"/>
</dbReference>
<dbReference type="GO" id="GO:0032259">
    <property type="term" value="P:methylation"/>
    <property type="evidence" value="ECO:0007669"/>
    <property type="project" value="UniProtKB-KW"/>
</dbReference>
<evidence type="ECO:0000256" key="1">
    <source>
        <dbReference type="ARBA" id="ARBA00022603"/>
    </source>
</evidence>
<dbReference type="OrthoDB" id="5946438at2759"/>
<dbReference type="Proteomes" id="UP001152320">
    <property type="component" value="Chromosome 5"/>
</dbReference>
<name>A0A9Q1HAU1_HOLLE</name>
<dbReference type="PANTHER" id="PTHR43464:SF19">
    <property type="entry name" value="UBIQUINONE BIOSYNTHESIS O-METHYLTRANSFERASE, MITOCHONDRIAL"/>
    <property type="match status" value="1"/>
</dbReference>
<reference evidence="5" key="1">
    <citation type="submission" date="2021-10" db="EMBL/GenBank/DDBJ databases">
        <title>Tropical sea cucumber genome reveals ecological adaptation and Cuvierian tubules defense mechanism.</title>
        <authorList>
            <person name="Chen T."/>
        </authorList>
    </citation>
    <scope>NUCLEOTIDE SEQUENCE</scope>
    <source>
        <strain evidence="5">Nanhai2018</strain>
        <tissue evidence="5">Muscle</tissue>
    </source>
</reference>
<dbReference type="InterPro" id="IPR041698">
    <property type="entry name" value="Methyltransf_25"/>
</dbReference>
<protein>
    <submittedName>
        <fullName evidence="5">Methyltransferase-like protein 27</fullName>
    </submittedName>
</protein>
<dbReference type="InterPro" id="IPR029063">
    <property type="entry name" value="SAM-dependent_MTases_sf"/>
</dbReference>
<feature type="domain" description="Methyltransferase" evidence="4">
    <location>
        <begin position="98"/>
        <end position="189"/>
    </location>
</feature>
<dbReference type="GO" id="GO:0010420">
    <property type="term" value="F:polyprenyldihydroxybenzoate methyltransferase activity"/>
    <property type="evidence" value="ECO:0007669"/>
    <property type="project" value="TreeGrafter"/>
</dbReference>
<dbReference type="CDD" id="cd02440">
    <property type="entry name" value="AdoMet_MTases"/>
    <property type="match status" value="1"/>
</dbReference>
<keyword evidence="1 5" id="KW-0489">Methyltransferase</keyword>
<dbReference type="GO" id="GO:0005739">
    <property type="term" value="C:mitochondrion"/>
    <property type="evidence" value="ECO:0007669"/>
    <property type="project" value="TreeGrafter"/>
</dbReference>
<keyword evidence="3" id="KW-0949">S-adenosyl-L-methionine</keyword>
<dbReference type="Gene3D" id="3.40.50.150">
    <property type="entry name" value="Vaccinia Virus protein VP39"/>
    <property type="match status" value="1"/>
</dbReference>
<keyword evidence="6" id="KW-1185">Reference proteome</keyword>
<dbReference type="Pfam" id="PF13649">
    <property type="entry name" value="Methyltransf_25"/>
    <property type="match status" value="1"/>
</dbReference>
<dbReference type="SUPFAM" id="SSF53335">
    <property type="entry name" value="S-adenosyl-L-methionine-dependent methyltransferases"/>
    <property type="match status" value="1"/>
</dbReference>
<accession>A0A9Q1HAU1</accession>
<evidence type="ECO:0000313" key="6">
    <source>
        <dbReference type="Proteomes" id="UP001152320"/>
    </source>
</evidence>
<organism evidence="5 6">
    <name type="scientific">Holothuria leucospilota</name>
    <name type="common">Black long sea cucumber</name>
    <name type="synonym">Mertensiothuria leucospilota</name>
    <dbReference type="NCBI Taxonomy" id="206669"/>
    <lineage>
        <taxon>Eukaryota</taxon>
        <taxon>Metazoa</taxon>
        <taxon>Echinodermata</taxon>
        <taxon>Eleutherozoa</taxon>
        <taxon>Echinozoa</taxon>
        <taxon>Holothuroidea</taxon>
        <taxon>Aspidochirotacea</taxon>
        <taxon>Aspidochirotida</taxon>
        <taxon>Holothuriidae</taxon>
        <taxon>Holothuria</taxon>
    </lineage>
</organism>
<comment type="caution">
    <text evidence="5">The sequence shown here is derived from an EMBL/GenBank/DDBJ whole genome shotgun (WGS) entry which is preliminary data.</text>
</comment>
<evidence type="ECO:0000256" key="3">
    <source>
        <dbReference type="ARBA" id="ARBA00022691"/>
    </source>
</evidence>
<gene>
    <name evidence="5" type="ORF">HOLleu_13387</name>
</gene>